<dbReference type="HOGENOM" id="CLU_2028107_0_0_1"/>
<proteinExistence type="predicted"/>
<keyword evidence="2" id="KW-1185">Reference proteome</keyword>
<dbReference type="EMBL" id="KN822211">
    <property type="protein sequence ID" value="KIM52415.1"/>
    <property type="molecule type" value="Genomic_DNA"/>
</dbReference>
<dbReference type="Proteomes" id="UP000053989">
    <property type="component" value="Unassembled WGS sequence"/>
</dbReference>
<evidence type="ECO:0000313" key="1">
    <source>
        <dbReference type="EMBL" id="KIM52415.1"/>
    </source>
</evidence>
<dbReference type="InParanoid" id="A0A0C3CV27"/>
<organism evidence="1 2">
    <name type="scientific">Scleroderma citrinum Foug A</name>
    <dbReference type="NCBI Taxonomy" id="1036808"/>
    <lineage>
        <taxon>Eukaryota</taxon>
        <taxon>Fungi</taxon>
        <taxon>Dikarya</taxon>
        <taxon>Basidiomycota</taxon>
        <taxon>Agaricomycotina</taxon>
        <taxon>Agaricomycetes</taxon>
        <taxon>Agaricomycetidae</taxon>
        <taxon>Boletales</taxon>
        <taxon>Sclerodermatineae</taxon>
        <taxon>Sclerodermataceae</taxon>
        <taxon>Scleroderma</taxon>
    </lineage>
</organism>
<reference evidence="2" key="2">
    <citation type="submission" date="2015-01" db="EMBL/GenBank/DDBJ databases">
        <title>Evolutionary Origins and Diversification of the Mycorrhizal Mutualists.</title>
        <authorList>
            <consortium name="DOE Joint Genome Institute"/>
            <consortium name="Mycorrhizal Genomics Consortium"/>
            <person name="Kohler A."/>
            <person name="Kuo A."/>
            <person name="Nagy L.G."/>
            <person name="Floudas D."/>
            <person name="Copeland A."/>
            <person name="Barry K.W."/>
            <person name="Cichocki N."/>
            <person name="Veneault-Fourrey C."/>
            <person name="LaButti K."/>
            <person name="Lindquist E.A."/>
            <person name="Lipzen A."/>
            <person name="Lundell T."/>
            <person name="Morin E."/>
            <person name="Murat C."/>
            <person name="Riley R."/>
            <person name="Ohm R."/>
            <person name="Sun H."/>
            <person name="Tunlid A."/>
            <person name="Henrissat B."/>
            <person name="Grigoriev I.V."/>
            <person name="Hibbett D.S."/>
            <person name="Martin F."/>
        </authorList>
    </citation>
    <scope>NUCLEOTIDE SEQUENCE [LARGE SCALE GENOMIC DNA]</scope>
    <source>
        <strain evidence="2">Foug A</strain>
    </source>
</reference>
<sequence length="122" mass="13652">MPEAIFLGTCPQCRIIRRSVAFRELAEPPRLNAGGKAKFLAEPTEQLRTHVTAKMYRRTYTVLSFYILAKVPLNQIFLLQYTHKITIQIGIQLIDIPIGIPHSLVVKGSNASHGHPFNTLSG</sequence>
<name>A0A0C3CV27_9AGAM</name>
<accession>A0A0C3CV27</accession>
<evidence type="ECO:0000313" key="2">
    <source>
        <dbReference type="Proteomes" id="UP000053989"/>
    </source>
</evidence>
<reference evidence="1 2" key="1">
    <citation type="submission" date="2014-04" db="EMBL/GenBank/DDBJ databases">
        <authorList>
            <consortium name="DOE Joint Genome Institute"/>
            <person name="Kuo A."/>
            <person name="Kohler A."/>
            <person name="Nagy L.G."/>
            <person name="Floudas D."/>
            <person name="Copeland A."/>
            <person name="Barry K.W."/>
            <person name="Cichocki N."/>
            <person name="Veneault-Fourrey C."/>
            <person name="LaButti K."/>
            <person name="Lindquist E.A."/>
            <person name="Lipzen A."/>
            <person name="Lundell T."/>
            <person name="Morin E."/>
            <person name="Murat C."/>
            <person name="Sun H."/>
            <person name="Tunlid A."/>
            <person name="Henrissat B."/>
            <person name="Grigoriev I.V."/>
            <person name="Hibbett D.S."/>
            <person name="Martin F."/>
            <person name="Nordberg H.P."/>
            <person name="Cantor M.N."/>
            <person name="Hua S.X."/>
        </authorList>
    </citation>
    <scope>NUCLEOTIDE SEQUENCE [LARGE SCALE GENOMIC DNA]</scope>
    <source>
        <strain evidence="1 2">Foug A</strain>
    </source>
</reference>
<protein>
    <submittedName>
        <fullName evidence="1">Uncharacterized protein</fullName>
    </submittedName>
</protein>
<gene>
    <name evidence="1" type="ORF">SCLCIDRAFT_558251</name>
</gene>
<dbReference type="AlphaFoldDB" id="A0A0C3CV27"/>